<evidence type="ECO:0000313" key="12">
    <source>
        <dbReference type="EMBL" id="OCK73373.1"/>
    </source>
</evidence>
<feature type="transmembrane region" description="Helical" evidence="10">
    <location>
        <begin position="469"/>
        <end position="498"/>
    </location>
</feature>
<dbReference type="Pfam" id="PF00005">
    <property type="entry name" value="ABC_tran"/>
    <property type="match status" value="1"/>
</dbReference>
<keyword evidence="4 10" id="KW-0812">Transmembrane</keyword>
<evidence type="ECO:0000256" key="6">
    <source>
        <dbReference type="ARBA" id="ARBA00022840"/>
    </source>
</evidence>
<dbReference type="PANTHER" id="PTHR48042">
    <property type="entry name" value="ABC TRANSPORTER G FAMILY MEMBER 11"/>
    <property type="match status" value="1"/>
</dbReference>
<dbReference type="OrthoDB" id="66620at2759"/>
<proteinExistence type="inferred from homology"/>
<feature type="transmembrane region" description="Helical" evidence="10">
    <location>
        <begin position="394"/>
        <end position="416"/>
    </location>
</feature>
<dbReference type="GO" id="GO:0016887">
    <property type="term" value="F:ATP hydrolysis activity"/>
    <property type="evidence" value="ECO:0007669"/>
    <property type="project" value="InterPro"/>
</dbReference>
<feature type="domain" description="ABC transporter" evidence="11">
    <location>
        <begin position="59"/>
        <end position="302"/>
    </location>
</feature>
<dbReference type="GO" id="GO:0140359">
    <property type="term" value="F:ABC-type transporter activity"/>
    <property type="evidence" value="ECO:0007669"/>
    <property type="project" value="InterPro"/>
</dbReference>
<dbReference type="PANTHER" id="PTHR48042:SF11">
    <property type="entry name" value="ABC TRANSPORTER G FAMILY MEMBER 11"/>
    <property type="match status" value="1"/>
</dbReference>
<evidence type="ECO:0000256" key="10">
    <source>
        <dbReference type="SAM" id="Phobius"/>
    </source>
</evidence>
<feature type="transmembrane region" description="Helical" evidence="10">
    <location>
        <begin position="428"/>
        <end position="449"/>
    </location>
</feature>
<comment type="subcellular location">
    <subcellularLocation>
        <location evidence="1">Membrane</location>
        <topology evidence="1">Multi-pass membrane protein</topology>
    </subcellularLocation>
</comment>
<dbReference type="InterPro" id="IPR003439">
    <property type="entry name" value="ABC_transporter-like_ATP-bd"/>
</dbReference>
<keyword evidence="6 12" id="KW-0067">ATP-binding</keyword>
<evidence type="ECO:0000256" key="7">
    <source>
        <dbReference type="ARBA" id="ARBA00022989"/>
    </source>
</evidence>
<evidence type="ECO:0000256" key="8">
    <source>
        <dbReference type="ARBA" id="ARBA00023136"/>
    </source>
</evidence>
<evidence type="ECO:0000259" key="11">
    <source>
        <dbReference type="PROSITE" id="PS50893"/>
    </source>
</evidence>
<accession>A0A8E2DXC9</accession>
<dbReference type="Pfam" id="PF19055">
    <property type="entry name" value="ABC2_membrane_7"/>
    <property type="match status" value="1"/>
</dbReference>
<feature type="transmembrane region" description="Helical" evidence="10">
    <location>
        <begin position="635"/>
        <end position="655"/>
    </location>
</feature>
<keyword evidence="7 10" id="KW-1133">Transmembrane helix</keyword>
<keyword evidence="5" id="KW-0547">Nucleotide-binding</keyword>
<dbReference type="SMART" id="SM00382">
    <property type="entry name" value="AAA"/>
    <property type="match status" value="1"/>
</dbReference>
<protein>
    <submittedName>
        <fullName evidence="12">Putative ATP-binding cassette transporter</fullName>
    </submittedName>
</protein>
<feature type="region of interest" description="Disordered" evidence="9">
    <location>
        <begin position="1"/>
        <end position="34"/>
    </location>
</feature>
<keyword evidence="8 10" id="KW-0472">Membrane</keyword>
<keyword evidence="13" id="KW-1185">Reference proteome</keyword>
<evidence type="ECO:0000256" key="3">
    <source>
        <dbReference type="ARBA" id="ARBA00022448"/>
    </source>
</evidence>
<dbReference type="PROSITE" id="PS50893">
    <property type="entry name" value="ABC_TRANSPORTER_2"/>
    <property type="match status" value="1"/>
</dbReference>
<dbReference type="FunFam" id="3.40.50.300:FF:001305">
    <property type="entry name" value="ABCG transporter ABC superfamily"/>
    <property type="match status" value="1"/>
</dbReference>
<dbReference type="InterPro" id="IPR003593">
    <property type="entry name" value="AAA+_ATPase"/>
</dbReference>
<dbReference type="SUPFAM" id="SSF52540">
    <property type="entry name" value="P-loop containing nucleoside triphosphate hydrolases"/>
    <property type="match status" value="1"/>
</dbReference>
<evidence type="ECO:0000256" key="9">
    <source>
        <dbReference type="SAM" id="MobiDB-lite"/>
    </source>
</evidence>
<evidence type="ECO:0000256" key="5">
    <source>
        <dbReference type="ARBA" id="ARBA00022741"/>
    </source>
</evidence>
<sequence>MTNKSSGTSSINGEKSDGLGNSQHRTSDPSPPIVDLELNRVRSFHLINDVVHSFAWNQLNVQVKDRKTKRPLSILDSSNGIVHAGEMLAIMGPSGSGKTTLLNALAHRAAAAGATTTGNVLANGHIIGLQKLRELSSYVEQEDALIGSLTVRETVQFAASVALSSTTSKRKRVQRVDDLIARFGLQEQSHTIVGTPIKKGLSGGQKKRLGVASRLVTDPKVLFLDEPTSGLDSALSFEVMNYIKVVAKRHNLIIIASIHQPSSSTFKLFDKLCLLSKGKTCYFGPIDQGLGYFSSIGYQIPFETNPAEFYLDLINTDLIREGNDVFSRVQDITHNWPRSSTASQLQKDIEKSIADAKSAGNVFDLSNIKPQKANPWSIPVVLAHRSWIKAYRDIVVYGIRIIMYLGLAILMGTIFLRLKGTQDDIQPFINAIFFGSAFMSFMAVAYVPAFLEDLHTFNKERANGLVGPLAFSVANFIVGLPFLFIIAFLFSLVAYFLIGFQQTGTAFFKFTLWIFLDLVAAESLVVLVSVLFNIFVVALAVAALVNGLWMGVSGFLVPLNGLNPFWKYAFHYIDYQAYAFQGMMVNEFKDRVYDCAGLAQDGYHCMFSSDLNAVGKIRGSAVLENFGIGLSGEKVWVGLIIAIIAGYRILAYLVLRLRKN</sequence>
<evidence type="ECO:0000256" key="1">
    <source>
        <dbReference type="ARBA" id="ARBA00004141"/>
    </source>
</evidence>
<dbReference type="Gene3D" id="3.40.50.300">
    <property type="entry name" value="P-loop containing nucleotide triphosphate hydrolases"/>
    <property type="match status" value="1"/>
</dbReference>
<dbReference type="GO" id="GO:0005524">
    <property type="term" value="F:ATP binding"/>
    <property type="evidence" value="ECO:0007669"/>
    <property type="project" value="UniProtKB-KW"/>
</dbReference>
<feature type="transmembrane region" description="Helical" evidence="10">
    <location>
        <begin position="510"/>
        <end position="543"/>
    </location>
</feature>
<gene>
    <name evidence="12" type="ORF">K432DRAFT_312952</name>
</gene>
<dbReference type="Pfam" id="PF01061">
    <property type="entry name" value="ABC2_membrane"/>
    <property type="match status" value="1"/>
</dbReference>
<dbReference type="EMBL" id="KV745802">
    <property type="protein sequence ID" value="OCK73373.1"/>
    <property type="molecule type" value="Genomic_DNA"/>
</dbReference>
<feature type="compositionally biased region" description="Polar residues" evidence="9">
    <location>
        <begin position="1"/>
        <end position="24"/>
    </location>
</feature>
<dbReference type="InterPro" id="IPR052215">
    <property type="entry name" value="Plant_ABCG"/>
</dbReference>
<keyword evidence="3" id="KW-0813">Transport</keyword>
<dbReference type="InterPro" id="IPR013525">
    <property type="entry name" value="ABC2_TM"/>
</dbReference>
<evidence type="ECO:0000313" key="13">
    <source>
        <dbReference type="Proteomes" id="UP000250266"/>
    </source>
</evidence>
<dbReference type="GO" id="GO:0016020">
    <property type="term" value="C:membrane"/>
    <property type="evidence" value="ECO:0007669"/>
    <property type="project" value="UniProtKB-SubCell"/>
</dbReference>
<comment type="similarity">
    <text evidence="2">Belongs to the ABC transporter superfamily. ABCG family. Eye pigment precursor importer (TC 3.A.1.204) subfamily.</text>
</comment>
<dbReference type="InterPro" id="IPR043926">
    <property type="entry name" value="ABCG_dom"/>
</dbReference>
<organism evidence="12 13">
    <name type="scientific">Lepidopterella palustris CBS 459.81</name>
    <dbReference type="NCBI Taxonomy" id="1314670"/>
    <lineage>
        <taxon>Eukaryota</taxon>
        <taxon>Fungi</taxon>
        <taxon>Dikarya</taxon>
        <taxon>Ascomycota</taxon>
        <taxon>Pezizomycotina</taxon>
        <taxon>Dothideomycetes</taxon>
        <taxon>Pleosporomycetidae</taxon>
        <taxon>Mytilinidiales</taxon>
        <taxon>Argynnaceae</taxon>
        <taxon>Lepidopterella</taxon>
    </lineage>
</organism>
<dbReference type="InterPro" id="IPR027417">
    <property type="entry name" value="P-loop_NTPase"/>
</dbReference>
<name>A0A8E2DXC9_9PEZI</name>
<evidence type="ECO:0000256" key="4">
    <source>
        <dbReference type="ARBA" id="ARBA00022692"/>
    </source>
</evidence>
<reference evidence="12 13" key="1">
    <citation type="journal article" date="2016" name="Nat. Commun.">
        <title>Ectomycorrhizal ecology is imprinted in the genome of the dominant symbiotic fungus Cenococcum geophilum.</title>
        <authorList>
            <consortium name="DOE Joint Genome Institute"/>
            <person name="Peter M."/>
            <person name="Kohler A."/>
            <person name="Ohm R.A."/>
            <person name="Kuo A."/>
            <person name="Krutzmann J."/>
            <person name="Morin E."/>
            <person name="Arend M."/>
            <person name="Barry K.W."/>
            <person name="Binder M."/>
            <person name="Choi C."/>
            <person name="Clum A."/>
            <person name="Copeland A."/>
            <person name="Grisel N."/>
            <person name="Haridas S."/>
            <person name="Kipfer T."/>
            <person name="LaButti K."/>
            <person name="Lindquist E."/>
            <person name="Lipzen A."/>
            <person name="Maire R."/>
            <person name="Meier B."/>
            <person name="Mihaltcheva S."/>
            <person name="Molinier V."/>
            <person name="Murat C."/>
            <person name="Poggeler S."/>
            <person name="Quandt C.A."/>
            <person name="Sperisen C."/>
            <person name="Tritt A."/>
            <person name="Tisserant E."/>
            <person name="Crous P.W."/>
            <person name="Henrissat B."/>
            <person name="Nehls U."/>
            <person name="Egli S."/>
            <person name="Spatafora J.W."/>
            <person name="Grigoriev I.V."/>
            <person name="Martin F.M."/>
        </authorList>
    </citation>
    <scope>NUCLEOTIDE SEQUENCE [LARGE SCALE GENOMIC DNA]</scope>
    <source>
        <strain evidence="12 13">CBS 459.81</strain>
    </source>
</reference>
<dbReference type="Proteomes" id="UP000250266">
    <property type="component" value="Unassembled WGS sequence"/>
</dbReference>
<evidence type="ECO:0000256" key="2">
    <source>
        <dbReference type="ARBA" id="ARBA00005814"/>
    </source>
</evidence>
<dbReference type="AlphaFoldDB" id="A0A8E2DXC9"/>